<feature type="region of interest" description="Disordered" evidence="1">
    <location>
        <begin position="1"/>
        <end position="29"/>
    </location>
</feature>
<feature type="non-terminal residue" evidence="2">
    <location>
        <position position="1"/>
    </location>
</feature>
<organism evidence="2">
    <name type="scientific">marine sediment metagenome</name>
    <dbReference type="NCBI Taxonomy" id="412755"/>
    <lineage>
        <taxon>unclassified sequences</taxon>
        <taxon>metagenomes</taxon>
        <taxon>ecological metagenomes</taxon>
    </lineage>
</organism>
<reference evidence="2" key="1">
    <citation type="journal article" date="2014" name="Front. Microbiol.">
        <title>High frequency of phylogenetically diverse reductive dehalogenase-homologous genes in deep subseafloor sedimentary metagenomes.</title>
        <authorList>
            <person name="Kawai M."/>
            <person name="Futagami T."/>
            <person name="Toyoda A."/>
            <person name="Takaki Y."/>
            <person name="Nishi S."/>
            <person name="Hori S."/>
            <person name="Arai W."/>
            <person name="Tsubouchi T."/>
            <person name="Morono Y."/>
            <person name="Uchiyama I."/>
            <person name="Ito T."/>
            <person name="Fujiyama A."/>
            <person name="Inagaki F."/>
            <person name="Takami H."/>
        </authorList>
    </citation>
    <scope>NUCLEOTIDE SEQUENCE</scope>
    <source>
        <strain evidence="2">Expedition CK06-06</strain>
    </source>
</reference>
<name>X0TIU6_9ZZZZ</name>
<evidence type="ECO:0000313" key="2">
    <source>
        <dbReference type="EMBL" id="GAF93169.1"/>
    </source>
</evidence>
<dbReference type="AlphaFoldDB" id="X0TIU6"/>
<feature type="compositionally biased region" description="Basic and acidic residues" evidence="1">
    <location>
        <begin position="1"/>
        <end position="12"/>
    </location>
</feature>
<evidence type="ECO:0000256" key="1">
    <source>
        <dbReference type="SAM" id="MobiDB-lite"/>
    </source>
</evidence>
<sequence>HFETPIFEREFDNYGSNITPRSGTRPAKI</sequence>
<dbReference type="EMBL" id="BARS01010402">
    <property type="protein sequence ID" value="GAF93169.1"/>
    <property type="molecule type" value="Genomic_DNA"/>
</dbReference>
<gene>
    <name evidence="2" type="ORF">S01H1_19290</name>
</gene>
<comment type="caution">
    <text evidence="2">The sequence shown here is derived from an EMBL/GenBank/DDBJ whole genome shotgun (WGS) entry which is preliminary data.</text>
</comment>
<accession>X0TIU6</accession>
<protein>
    <submittedName>
        <fullName evidence="2">Uncharacterized protein</fullName>
    </submittedName>
</protein>
<proteinExistence type="predicted"/>